<reference evidence="2 3" key="1">
    <citation type="journal article" date="2012" name="J. Bacteriol.">
        <title>Genome Sequence of the Pattern-Forming Social Bacterium Paenibacillus dendritiformis C454 Chiral Morphotype.</title>
        <authorList>
            <person name="Sirota-Madi A."/>
            <person name="Olender T."/>
            <person name="Helman Y."/>
            <person name="Brainis I."/>
            <person name="Finkelshtein A."/>
            <person name="Roth D."/>
            <person name="Hagai E."/>
            <person name="Leshkowitz D."/>
            <person name="Brodsky L."/>
            <person name="Galatenko V."/>
            <person name="Nikolaev V."/>
            <person name="Gutnick D.L."/>
            <person name="Lancet D."/>
            <person name="Ben-Jacob E."/>
        </authorList>
    </citation>
    <scope>NUCLEOTIDE SEQUENCE [LARGE SCALE GENOMIC DNA]</scope>
    <source>
        <strain evidence="2 3">C454</strain>
    </source>
</reference>
<feature type="transmembrane region" description="Helical" evidence="1">
    <location>
        <begin position="21"/>
        <end position="42"/>
    </location>
</feature>
<feature type="transmembrane region" description="Helical" evidence="1">
    <location>
        <begin position="81"/>
        <end position="102"/>
    </location>
</feature>
<evidence type="ECO:0000313" key="3">
    <source>
        <dbReference type="Proteomes" id="UP000003900"/>
    </source>
</evidence>
<dbReference type="AlphaFoldDB" id="H3SGN2"/>
<evidence type="ECO:0000313" key="2">
    <source>
        <dbReference type="EMBL" id="EHQ61767.1"/>
    </source>
</evidence>
<keyword evidence="1" id="KW-0472">Membrane</keyword>
<gene>
    <name evidence="2" type="ORF">PDENDC454_13435</name>
</gene>
<accession>H3SGN2</accession>
<dbReference type="EMBL" id="AHKH01000030">
    <property type="protein sequence ID" value="EHQ61767.1"/>
    <property type="molecule type" value="Genomic_DNA"/>
</dbReference>
<keyword evidence="3" id="KW-1185">Reference proteome</keyword>
<dbReference type="PATRIC" id="fig|1131935.3.peg.2771"/>
<proteinExistence type="predicted"/>
<keyword evidence="1" id="KW-0812">Transmembrane</keyword>
<protein>
    <submittedName>
        <fullName evidence="2">Uncharacterized protein</fullName>
    </submittedName>
</protein>
<sequence>MIKIFSKRESNMNIREMVQSIVIHGFLGYLWVLFITHIVNVANSMDYMIARSLLILAGTLLFWWIVNRITPFHSYKFTHPAKIAGIISFVLVVLLQVFGLTIV</sequence>
<name>H3SGN2_9BACL</name>
<organism evidence="2 3">
    <name type="scientific">Paenibacillus dendritiformis C454</name>
    <dbReference type="NCBI Taxonomy" id="1131935"/>
    <lineage>
        <taxon>Bacteria</taxon>
        <taxon>Bacillati</taxon>
        <taxon>Bacillota</taxon>
        <taxon>Bacilli</taxon>
        <taxon>Bacillales</taxon>
        <taxon>Paenibacillaceae</taxon>
        <taxon>Paenibacillus</taxon>
    </lineage>
</organism>
<comment type="caution">
    <text evidence="2">The sequence shown here is derived from an EMBL/GenBank/DDBJ whole genome shotgun (WGS) entry which is preliminary data.</text>
</comment>
<dbReference type="Proteomes" id="UP000003900">
    <property type="component" value="Unassembled WGS sequence"/>
</dbReference>
<feature type="transmembrane region" description="Helical" evidence="1">
    <location>
        <begin position="48"/>
        <end position="69"/>
    </location>
</feature>
<evidence type="ECO:0000256" key="1">
    <source>
        <dbReference type="SAM" id="Phobius"/>
    </source>
</evidence>
<keyword evidence="1" id="KW-1133">Transmembrane helix</keyword>